<dbReference type="Proteomes" id="UP001139157">
    <property type="component" value="Unassembled WGS sequence"/>
</dbReference>
<protein>
    <submittedName>
        <fullName evidence="2">MarR family transcriptional regulator</fullName>
    </submittedName>
</protein>
<dbReference type="GO" id="GO:0003700">
    <property type="term" value="F:DNA-binding transcription factor activity"/>
    <property type="evidence" value="ECO:0007669"/>
    <property type="project" value="InterPro"/>
</dbReference>
<feature type="domain" description="HTH marR-type" evidence="1">
    <location>
        <begin position="7"/>
        <end position="139"/>
    </location>
</feature>
<evidence type="ECO:0000313" key="2">
    <source>
        <dbReference type="EMBL" id="MCM6773774.1"/>
    </source>
</evidence>
<dbReference type="InterPro" id="IPR036390">
    <property type="entry name" value="WH_DNA-bd_sf"/>
</dbReference>
<dbReference type="PROSITE" id="PS50995">
    <property type="entry name" value="HTH_MARR_2"/>
    <property type="match status" value="1"/>
</dbReference>
<dbReference type="Pfam" id="PF01047">
    <property type="entry name" value="MarR"/>
    <property type="match status" value="1"/>
</dbReference>
<organism evidence="2 3">
    <name type="scientific">Nocardia pulmonis</name>
    <dbReference type="NCBI Taxonomy" id="2951408"/>
    <lineage>
        <taxon>Bacteria</taxon>
        <taxon>Bacillati</taxon>
        <taxon>Actinomycetota</taxon>
        <taxon>Actinomycetes</taxon>
        <taxon>Mycobacteriales</taxon>
        <taxon>Nocardiaceae</taxon>
        <taxon>Nocardia</taxon>
    </lineage>
</organism>
<dbReference type="AlphaFoldDB" id="A0A9X2E3Y7"/>
<name>A0A9X2E3Y7_9NOCA</name>
<dbReference type="GO" id="GO:0006950">
    <property type="term" value="P:response to stress"/>
    <property type="evidence" value="ECO:0007669"/>
    <property type="project" value="TreeGrafter"/>
</dbReference>
<dbReference type="PANTHER" id="PTHR33164:SF43">
    <property type="entry name" value="HTH-TYPE TRANSCRIPTIONAL REPRESSOR YETL"/>
    <property type="match status" value="1"/>
</dbReference>
<proteinExistence type="predicted"/>
<evidence type="ECO:0000259" key="1">
    <source>
        <dbReference type="PROSITE" id="PS50995"/>
    </source>
</evidence>
<dbReference type="SMART" id="SM00347">
    <property type="entry name" value="HTH_MARR"/>
    <property type="match status" value="1"/>
</dbReference>
<gene>
    <name evidence="2" type="ORF">NDR86_09860</name>
</gene>
<sequence length="155" mass="16960">MSLEQSADRLGRLLGPLRRAMVRSIRRTDAVPEVSESQFELLRVLPADGVLGPQAAAERMHVAPSTVSNLVKAMTKAGLVERIRDPDDFRAVGLSLTPTSRAVLDRYLQVSSAVLVQALRQLPKRDQQALERAIPALERLLVVLTENDQQESGAG</sequence>
<reference evidence="2" key="1">
    <citation type="submission" date="2022-06" db="EMBL/GenBank/DDBJ databases">
        <title>Novel species in genus nocardia.</title>
        <authorList>
            <person name="Li F."/>
        </authorList>
    </citation>
    <scope>NUCLEOTIDE SEQUENCE</scope>
    <source>
        <strain evidence="2">CDC141</strain>
    </source>
</reference>
<comment type="caution">
    <text evidence="2">The sequence shown here is derived from an EMBL/GenBank/DDBJ whole genome shotgun (WGS) entry which is preliminary data.</text>
</comment>
<evidence type="ECO:0000313" key="3">
    <source>
        <dbReference type="Proteomes" id="UP001139157"/>
    </source>
</evidence>
<dbReference type="InterPro" id="IPR039422">
    <property type="entry name" value="MarR/SlyA-like"/>
</dbReference>
<dbReference type="RefSeq" id="WP_251910869.1">
    <property type="nucleotide sequence ID" value="NZ_JAMRXG010000004.1"/>
</dbReference>
<dbReference type="EMBL" id="JAMRXG010000004">
    <property type="protein sequence ID" value="MCM6773774.1"/>
    <property type="molecule type" value="Genomic_DNA"/>
</dbReference>
<keyword evidence="3" id="KW-1185">Reference proteome</keyword>
<accession>A0A9X2E3Y7</accession>
<dbReference type="SUPFAM" id="SSF46785">
    <property type="entry name" value="Winged helix' DNA-binding domain"/>
    <property type="match status" value="1"/>
</dbReference>
<dbReference type="InterPro" id="IPR036388">
    <property type="entry name" value="WH-like_DNA-bd_sf"/>
</dbReference>
<dbReference type="Gene3D" id="1.10.10.10">
    <property type="entry name" value="Winged helix-like DNA-binding domain superfamily/Winged helix DNA-binding domain"/>
    <property type="match status" value="1"/>
</dbReference>
<dbReference type="InterPro" id="IPR000835">
    <property type="entry name" value="HTH_MarR-typ"/>
</dbReference>
<dbReference type="PANTHER" id="PTHR33164">
    <property type="entry name" value="TRANSCRIPTIONAL REGULATOR, MARR FAMILY"/>
    <property type="match status" value="1"/>
</dbReference>